<evidence type="ECO:0000313" key="1">
    <source>
        <dbReference type="EMBL" id="RDX58365.1"/>
    </source>
</evidence>
<dbReference type="GO" id="GO:0031559">
    <property type="term" value="F:oxidosqualene cyclase activity"/>
    <property type="evidence" value="ECO:0007669"/>
    <property type="project" value="UniProtKB-ARBA"/>
</dbReference>
<dbReference type="AlphaFoldDB" id="A0A371E0P2"/>
<protein>
    <submittedName>
        <fullName evidence="1">Cycloartenol synthase</fullName>
    </submittedName>
</protein>
<dbReference type="SUPFAM" id="SSF48239">
    <property type="entry name" value="Terpenoid cyclases/Protein prenyltransferases"/>
    <property type="match status" value="1"/>
</dbReference>
<dbReference type="GO" id="GO:0005811">
    <property type="term" value="C:lipid droplet"/>
    <property type="evidence" value="ECO:0007669"/>
    <property type="project" value="InterPro"/>
</dbReference>
<evidence type="ECO:0000313" key="2">
    <source>
        <dbReference type="Proteomes" id="UP000257109"/>
    </source>
</evidence>
<reference evidence="1" key="1">
    <citation type="submission" date="2018-05" db="EMBL/GenBank/DDBJ databases">
        <title>Draft genome of Mucuna pruriens seed.</title>
        <authorList>
            <person name="Nnadi N.E."/>
            <person name="Vos R."/>
            <person name="Hasami M.H."/>
            <person name="Devisetty U.K."/>
            <person name="Aguiy J.C."/>
        </authorList>
    </citation>
    <scope>NUCLEOTIDE SEQUENCE [LARGE SCALE GENOMIC DNA]</scope>
    <source>
        <strain evidence="1">JCA_2017</strain>
    </source>
</reference>
<dbReference type="EMBL" id="QJKJ01017571">
    <property type="protein sequence ID" value="RDX58365.1"/>
    <property type="molecule type" value="Genomic_DNA"/>
</dbReference>
<name>A0A371E0P2_MUCPR</name>
<proteinExistence type="predicted"/>
<dbReference type="Proteomes" id="UP000257109">
    <property type="component" value="Unassembled WGS sequence"/>
</dbReference>
<accession>A0A371E0P2</accession>
<dbReference type="GO" id="GO:0016104">
    <property type="term" value="P:triterpenoid biosynthetic process"/>
    <property type="evidence" value="ECO:0007669"/>
    <property type="project" value="InterPro"/>
</dbReference>
<keyword evidence="2" id="KW-1185">Reference proteome</keyword>
<dbReference type="InterPro" id="IPR018333">
    <property type="entry name" value="Squalene_cyclase"/>
</dbReference>
<dbReference type="InterPro" id="IPR008930">
    <property type="entry name" value="Terpenoid_cyclase/PrenylTrfase"/>
</dbReference>
<organism evidence="1 2">
    <name type="scientific">Mucuna pruriens</name>
    <name type="common">Velvet bean</name>
    <name type="synonym">Dolichos pruriens</name>
    <dbReference type="NCBI Taxonomy" id="157652"/>
    <lineage>
        <taxon>Eukaryota</taxon>
        <taxon>Viridiplantae</taxon>
        <taxon>Streptophyta</taxon>
        <taxon>Embryophyta</taxon>
        <taxon>Tracheophyta</taxon>
        <taxon>Spermatophyta</taxon>
        <taxon>Magnoliopsida</taxon>
        <taxon>eudicotyledons</taxon>
        <taxon>Gunneridae</taxon>
        <taxon>Pentapetalae</taxon>
        <taxon>rosids</taxon>
        <taxon>fabids</taxon>
        <taxon>Fabales</taxon>
        <taxon>Fabaceae</taxon>
        <taxon>Papilionoideae</taxon>
        <taxon>50 kb inversion clade</taxon>
        <taxon>NPAAA clade</taxon>
        <taxon>indigoferoid/millettioid clade</taxon>
        <taxon>Phaseoleae</taxon>
        <taxon>Mucuna</taxon>
    </lineage>
</organism>
<gene>
    <name evidence="1" type="primary">CAS1</name>
    <name evidence="1" type="ORF">CR513_62327</name>
</gene>
<dbReference type="STRING" id="157652.A0A371E0P2"/>
<comment type="caution">
    <text evidence="1">The sequence shown here is derived from an EMBL/GenBank/DDBJ whole genome shotgun (WGS) entry which is preliminary data.</text>
</comment>
<dbReference type="OrthoDB" id="21502at2759"/>
<feature type="non-terminal residue" evidence="1">
    <location>
        <position position="159"/>
    </location>
</feature>
<sequence>MWKLKVSECKEDESVRSVNHHIGRHYWEFDPYLGTKEERAQVEQVRQEFTINRFKFKHSSNRLMRLQFEREKGLKMEASKMKNESEEDISEEVVESRLKRGLRSLSILQTEDGFWPTDYSGPLFLLSGLVIGLSVTGVLNEALTPDHQCEMRRFLFNHQ</sequence>
<feature type="non-terminal residue" evidence="1">
    <location>
        <position position="1"/>
    </location>
</feature>
<dbReference type="PANTHER" id="PTHR11764:SF44">
    <property type="entry name" value="LANOSTEROL SYNTHASE"/>
    <property type="match status" value="1"/>
</dbReference>
<dbReference type="PANTHER" id="PTHR11764">
    <property type="entry name" value="TERPENE CYCLASE/MUTASE FAMILY MEMBER"/>
    <property type="match status" value="1"/>
</dbReference>